<evidence type="ECO:0000313" key="3">
    <source>
        <dbReference type="Proteomes" id="UP001501183"/>
    </source>
</evidence>
<organism evidence="2 3">
    <name type="scientific">Rhodococcus olei</name>
    <dbReference type="NCBI Taxonomy" id="2161675"/>
    <lineage>
        <taxon>Bacteria</taxon>
        <taxon>Bacillati</taxon>
        <taxon>Actinomycetota</taxon>
        <taxon>Actinomycetes</taxon>
        <taxon>Mycobacteriales</taxon>
        <taxon>Nocardiaceae</taxon>
        <taxon>Rhodococcus</taxon>
    </lineage>
</organism>
<sequence>MSAQSAPELAPVRPLLAEAVVIARRALADLGEVQVGAHLGVTAEDECSATHRFEATLPGYHGWQWAVVLAALPDSDRVTVSESALLPGPDALVAPEWLPWDQRIRAGDLTPGDLLAPRADDPRLVPGYVATGDPVVDDLAREVGLGRKKVMSLEGRLDAAQRWHDGDHGPDSEMAKAAPSICARCGFYLPLAGSLGAAFGVCGNEMSADGQVVDAEYGCGAHSDVELPGGGGTPRFDAYDDGAVEVVTLPPTVRPEPVEAEPAPQEQAGPEDHADTASAEQAPAQPTEVDVTDVDVTVAAETAEAPADAPADADGSDAASTE</sequence>
<comment type="caution">
    <text evidence="2">The sequence shown here is derived from an EMBL/GenBank/DDBJ whole genome shotgun (WGS) entry which is preliminary data.</text>
</comment>
<feature type="compositionally biased region" description="Low complexity" evidence="1">
    <location>
        <begin position="294"/>
        <end position="322"/>
    </location>
</feature>
<name>A0ABP8PPS8_9NOCA</name>
<dbReference type="Pfam" id="PF11228">
    <property type="entry name" value="DUF3027"/>
    <property type="match status" value="1"/>
</dbReference>
<protein>
    <submittedName>
        <fullName evidence="2">DUF3027 domain-containing protein</fullName>
    </submittedName>
</protein>
<evidence type="ECO:0000256" key="1">
    <source>
        <dbReference type="SAM" id="MobiDB-lite"/>
    </source>
</evidence>
<dbReference type="InterPro" id="IPR021391">
    <property type="entry name" value="DUF3027"/>
</dbReference>
<proteinExistence type="predicted"/>
<dbReference type="Proteomes" id="UP001501183">
    <property type="component" value="Unassembled WGS sequence"/>
</dbReference>
<gene>
    <name evidence="2" type="ORF">GCM10023094_50710</name>
</gene>
<accession>A0ABP8PPS8</accession>
<keyword evidence="3" id="KW-1185">Reference proteome</keyword>
<dbReference type="EMBL" id="BAABFB010000075">
    <property type="protein sequence ID" value="GAA4489325.1"/>
    <property type="molecule type" value="Genomic_DNA"/>
</dbReference>
<feature type="region of interest" description="Disordered" evidence="1">
    <location>
        <begin position="252"/>
        <end position="322"/>
    </location>
</feature>
<reference evidence="3" key="1">
    <citation type="journal article" date="2019" name="Int. J. Syst. Evol. Microbiol.">
        <title>The Global Catalogue of Microorganisms (GCM) 10K type strain sequencing project: providing services to taxonomists for standard genome sequencing and annotation.</title>
        <authorList>
            <consortium name="The Broad Institute Genomics Platform"/>
            <consortium name="The Broad Institute Genome Sequencing Center for Infectious Disease"/>
            <person name="Wu L."/>
            <person name="Ma J."/>
        </authorList>
    </citation>
    <scope>NUCLEOTIDE SEQUENCE [LARGE SCALE GENOMIC DNA]</scope>
    <source>
        <strain evidence="3">JCM 32206</strain>
    </source>
</reference>
<evidence type="ECO:0000313" key="2">
    <source>
        <dbReference type="EMBL" id="GAA4489325.1"/>
    </source>
</evidence>